<keyword evidence="3 6" id="KW-0547">Nucleotide-binding</keyword>
<dbReference type="InterPro" id="IPR017441">
    <property type="entry name" value="Protein_kinase_ATP_BS"/>
</dbReference>
<feature type="compositionally biased region" description="Low complexity" evidence="7">
    <location>
        <begin position="1131"/>
        <end position="1149"/>
    </location>
</feature>
<dbReference type="InterPro" id="IPR011009">
    <property type="entry name" value="Kinase-like_dom_sf"/>
</dbReference>
<evidence type="ECO:0000256" key="7">
    <source>
        <dbReference type="SAM" id="MobiDB-lite"/>
    </source>
</evidence>
<organism evidence="9 10">
    <name type="scientific">Porcisia hertigi</name>
    <dbReference type="NCBI Taxonomy" id="2761500"/>
    <lineage>
        <taxon>Eukaryota</taxon>
        <taxon>Discoba</taxon>
        <taxon>Euglenozoa</taxon>
        <taxon>Kinetoplastea</taxon>
        <taxon>Metakinetoplastina</taxon>
        <taxon>Trypanosomatida</taxon>
        <taxon>Trypanosomatidae</taxon>
        <taxon>Leishmaniinae</taxon>
        <taxon>Porcisia</taxon>
    </lineage>
</organism>
<feature type="region of interest" description="Disordered" evidence="7">
    <location>
        <begin position="1024"/>
        <end position="1069"/>
    </location>
</feature>
<dbReference type="PROSITE" id="PS00107">
    <property type="entry name" value="PROTEIN_KINASE_ATP"/>
    <property type="match status" value="1"/>
</dbReference>
<dbReference type="KEGG" id="phet:94291809"/>
<evidence type="ECO:0000259" key="8">
    <source>
        <dbReference type="PROSITE" id="PS50011"/>
    </source>
</evidence>
<sequence>MNARCRQMPSGSSNSSAGIGGLSSLAQDANSASAATGTTSTTVALHGRSGNYNGGGVEIPSAGWSLDFHMPSSSLGLIQSGLFLSIGEGHTPPASPMDAPMTPQSFSRMFLARESGEGAHHSPHAGCATLLATTVTNDRRSSSSEPRQAPRQHIPKRPPDVSGAVDDAWSGAEVVTNGVEEWCVDGGSRVSHGTGVIGTSVVSGIDLHPPGLLEDCGSSRLISSGRHMTPLSGVQLISGSNHSQIPLSGVDVDEIPRTPTILSSSPIPSHLLSEQQRCHGHGCVHRNSGRAGRGNSHAVWETGVVETDTLVLARAVSKDGARSYEVVNEKYVVYDYVLGKGSYSTVRLAYNLVDRRFYAVKVLDCVRLKRRQLGCEASLWKIDQEIAIMKHVRHKNIIALHEVIRDPRMRYVYLVLELAESREILTMLDSGDVLPRDDGDAGMHYSEETTREVVKGLLHALMYTHYLGVAHRDVKPSNVLRTADGTVKLCDFGVATLVGEAPMRMSREGSVAFLAPELLRCSEVEVSSYSTAAHSFLSGTRERSAGNTLAGATGPERASATSAIAATSVTLLECMDRPISHVRGEGDAQSLPSLTLSLTAGAAEESAHAAATHEKPQKNAGLTASAHDRFPTPLLLVSQPQRGGCKDALLRCEAAAASDSGATTVPQRGASSLDVVRKQVDLFKADVFALGVTVYTMLLGQLPWRASSAASQRAAILAEPDPFLRLYRATYGDAYTWPAKVREACTLSCGALRGEGRPLSSCEKALANESADAGRANAQCNEKRRPSALGGSDVVTAAPGVALPSERRQSSGTGMGRAVCTWEEEEEYTLADMRLPDIANPYYDATTRNERDSTQPVSDGDAVAAVAPRRAYQVSAATAANNESHVSSVVTESRSEGDASGMPSEECSLGLASPRQALNSFPTKESMGSPFRAATEKKTATVEVATGQHAPVTATHLRAGGVEPVEGDQHSGNAATKGLCSYMSTSTVVSTTTAAQSQSQSSALEVAPHPAALPLGQYTLEGTWGPAVNDASGPRPRTPPTAPGPWTSFASVGSSEDEHWLKSKEPGGADSVMESAMSLEQWTQRSYCGVTRAAPCAVMSATPQPAGTGTWRNVPDTTCHDNDVDEGSGQSTESVSCSSDTSTASSLASDADDDIEDNEDVDSCESIYERLFELEQPCRAYIVTEHTPLPAVPGRSGEISGTAVDFVRACLSPDPTERRTVFELFRHPWIRGGEEATPVVKHNTHTPSSLPPSLPPP</sequence>
<dbReference type="PROSITE" id="PS50011">
    <property type="entry name" value="PROTEIN_KINASE_DOM"/>
    <property type="match status" value="1"/>
</dbReference>
<feature type="domain" description="Protein kinase" evidence="8">
    <location>
        <begin position="332"/>
        <end position="656"/>
    </location>
</feature>
<dbReference type="InterPro" id="IPR000719">
    <property type="entry name" value="Prot_kinase_dom"/>
</dbReference>
<feature type="region of interest" description="Disordered" evidence="7">
    <location>
        <begin position="1236"/>
        <end position="1257"/>
    </location>
</feature>
<dbReference type="Gene3D" id="3.30.200.20">
    <property type="entry name" value="Phosphorylase Kinase, domain 1"/>
    <property type="match status" value="1"/>
</dbReference>
<dbReference type="GeneID" id="94291809"/>
<keyword evidence="1" id="KW-0723">Serine/threonine-protein kinase</keyword>
<feature type="region of interest" description="Disordered" evidence="7">
    <location>
        <begin position="878"/>
        <end position="908"/>
    </location>
</feature>
<dbReference type="EMBL" id="JAFJZO010000019">
    <property type="protein sequence ID" value="KAG5507032.1"/>
    <property type="molecule type" value="Genomic_DNA"/>
</dbReference>
<evidence type="ECO:0000313" key="10">
    <source>
        <dbReference type="Proteomes" id="UP000674318"/>
    </source>
</evidence>
<gene>
    <name evidence="9" type="ORF">JKF63_05778</name>
</gene>
<feature type="region of interest" description="Disordered" evidence="7">
    <location>
        <begin position="773"/>
        <end position="816"/>
    </location>
</feature>
<evidence type="ECO:0000256" key="1">
    <source>
        <dbReference type="ARBA" id="ARBA00022527"/>
    </source>
</evidence>
<name>A0A836IJP5_9TRYP</name>
<feature type="region of interest" description="Disordered" evidence="7">
    <location>
        <begin position="1101"/>
        <end position="1158"/>
    </location>
</feature>
<feature type="compositionally biased region" description="Basic and acidic residues" evidence="7">
    <location>
        <begin position="1056"/>
        <end position="1067"/>
    </location>
</feature>
<protein>
    <recommendedName>
        <fullName evidence="8">Protein kinase domain-containing protein</fullName>
    </recommendedName>
</protein>
<dbReference type="Proteomes" id="UP000674318">
    <property type="component" value="Unassembled WGS sequence"/>
</dbReference>
<dbReference type="Pfam" id="PF00069">
    <property type="entry name" value="Pkinase"/>
    <property type="match status" value="1"/>
</dbReference>
<evidence type="ECO:0000256" key="3">
    <source>
        <dbReference type="ARBA" id="ARBA00022741"/>
    </source>
</evidence>
<keyword evidence="5 6" id="KW-0067">ATP-binding</keyword>
<dbReference type="SUPFAM" id="SSF56112">
    <property type="entry name" value="Protein kinase-like (PK-like)"/>
    <property type="match status" value="3"/>
</dbReference>
<dbReference type="SMART" id="SM00220">
    <property type="entry name" value="S_TKc"/>
    <property type="match status" value="1"/>
</dbReference>
<comment type="caution">
    <text evidence="9">The sequence shown here is derived from an EMBL/GenBank/DDBJ whole genome shotgun (WGS) entry which is preliminary data.</text>
</comment>
<evidence type="ECO:0000256" key="5">
    <source>
        <dbReference type="ARBA" id="ARBA00022840"/>
    </source>
</evidence>
<dbReference type="OrthoDB" id="68483at2759"/>
<dbReference type="PANTHER" id="PTHR24349">
    <property type="entry name" value="SERINE/THREONINE-PROTEIN KINASE"/>
    <property type="match status" value="1"/>
</dbReference>
<reference evidence="9 10" key="1">
    <citation type="submission" date="2021-02" db="EMBL/GenBank/DDBJ databases">
        <title>Porcisia hertigi Genome sequencing and assembly.</title>
        <authorList>
            <person name="Almutairi H."/>
            <person name="Gatherer D."/>
        </authorList>
    </citation>
    <scope>NUCLEOTIDE SEQUENCE [LARGE SCALE GENOMIC DNA]</scope>
    <source>
        <strain evidence="9 10">C119</strain>
    </source>
</reference>
<keyword evidence="4" id="KW-0418">Kinase</keyword>
<evidence type="ECO:0000256" key="4">
    <source>
        <dbReference type="ARBA" id="ARBA00022777"/>
    </source>
</evidence>
<dbReference type="Gene3D" id="1.10.510.10">
    <property type="entry name" value="Transferase(Phosphotransferase) domain 1"/>
    <property type="match status" value="3"/>
</dbReference>
<feature type="binding site" evidence="6">
    <location>
        <position position="361"/>
    </location>
    <ligand>
        <name>ATP</name>
        <dbReference type="ChEBI" id="CHEBI:30616"/>
    </ligand>
</feature>
<feature type="compositionally biased region" description="Polar residues" evidence="7">
    <location>
        <begin position="878"/>
        <end position="892"/>
    </location>
</feature>
<keyword evidence="10" id="KW-1185">Reference proteome</keyword>
<feature type="region of interest" description="Disordered" evidence="7">
    <location>
        <begin position="136"/>
        <end position="165"/>
    </location>
</feature>
<proteinExistence type="predicted"/>
<keyword evidence="2" id="KW-0808">Transferase</keyword>
<evidence type="ECO:0000313" key="9">
    <source>
        <dbReference type="EMBL" id="KAG5507032.1"/>
    </source>
</evidence>
<feature type="compositionally biased region" description="Polar residues" evidence="7">
    <location>
        <begin position="1101"/>
        <end position="1111"/>
    </location>
</feature>
<dbReference type="GO" id="GO:0004674">
    <property type="term" value="F:protein serine/threonine kinase activity"/>
    <property type="evidence" value="ECO:0007669"/>
    <property type="project" value="UniProtKB-KW"/>
</dbReference>
<evidence type="ECO:0000256" key="2">
    <source>
        <dbReference type="ARBA" id="ARBA00022679"/>
    </source>
</evidence>
<dbReference type="GO" id="GO:0005524">
    <property type="term" value="F:ATP binding"/>
    <property type="evidence" value="ECO:0007669"/>
    <property type="project" value="UniProtKB-UniRule"/>
</dbReference>
<dbReference type="InterPro" id="IPR050205">
    <property type="entry name" value="CDPK_Ser/Thr_kinases"/>
</dbReference>
<evidence type="ECO:0000256" key="6">
    <source>
        <dbReference type="PROSITE-ProRule" id="PRU10141"/>
    </source>
</evidence>
<accession>A0A836IJP5</accession>
<dbReference type="RefSeq" id="XP_067757758.1">
    <property type="nucleotide sequence ID" value="XM_067901732.1"/>
</dbReference>
<dbReference type="AlphaFoldDB" id="A0A836IJP5"/>